<feature type="signal peptide" evidence="1">
    <location>
        <begin position="1"/>
        <end position="17"/>
    </location>
</feature>
<dbReference type="GeneID" id="106162633"/>
<evidence type="ECO:0000256" key="1">
    <source>
        <dbReference type="SAM" id="SignalP"/>
    </source>
</evidence>
<gene>
    <name evidence="3" type="primary">LOC106162633</name>
</gene>
<proteinExistence type="predicted"/>
<keyword evidence="2" id="KW-1185">Reference proteome</keyword>
<protein>
    <submittedName>
        <fullName evidence="3">Uncharacterized protein LOC106162633</fullName>
    </submittedName>
</protein>
<evidence type="ECO:0000313" key="2">
    <source>
        <dbReference type="Proteomes" id="UP000085678"/>
    </source>
</evidence>
<dbReference type="InParanoid" id="A0A1S3IDB4"/>
<keyword evidence="1" id="KW-0732">Signal</keyword>
<name>A0A1S3IDB4_LINAN</name>
<reference evidence="3" key="1">
    <citation type="submission" date="2025-08" db="UniProtKB">
        <authorList>
            <consortium name="RefSeq"/>
        </authorList>
    </citation>
    <scope>IDENTIFICATION</scope>
    <source>
        <tissue evidence="3">Gonads</tissue>
    </source>
</reference>
<dbReference type="RefSeq" id="XP_013395429.1">
    <property type="nucleotide sequence ID" value="XM_013539975.1"/>
</dbReference>
<organism evidence="2 3">
    <name type="scientific">Lingula anatina</name>
    <name type="common">Brachiopod</name>
    <name type="synonym">Lingula unguis</name>
    <dbReference type="NCBI Taxonomy" id="7574"/>
    <lineage>
        <taxon>Eukaryota</taxon>
        <taxon>Metazoa</taxon>
        <taxon>Spiralia</taxon>
        <taxon>Lophotrochozoa</taxon>
        <taxon>Brachiopoda</taxon>
        <taxon>Linguliformea</taxon>
        <taxon>Lingulata</taxon>
        <taxon>Lingulida</taxon>
        <taxon>Linguloidea</taxon>
        <taxon>Lingulidae</taxon>
        <taxon>Lingula</taxon>
    </lineage>
</organism>
<dbReference type="KEGG" id="lak:106162633"/>
<feature type="chain" id="PRO_5010306401" evidence="1">
    <location>
        <begin position="18"/>
        <end position="263"/>
    </location>
</feature>
<accession>A0A1S3IDB4</accession>
<evidence type="ECO:0000313" key="3">
    <source>
        <dbReference type="RefSeq" id="XP_013395429.1"/>
    </source>
</evidence>
<sequence length="263" mass="29130">MFSNALFLAMILAVALAKKKSPKHPHVSPFPDGPAVRCLTVPDQIEYRMDVIYQETDTISFQAEYHVAVDVRNSKVCTLVTKVEDGVTTILTTVINYNTGNTTVIDEDGLCTYSANEPGADLRDDWLCIPDTAVCGDAVDIGRIVGPKPGPGPRPRPNSVECVDAEENMAYSANRTYYVRQPGGFLVMDTMFGYLNDTSNSTHTVTSSRVFHDYRWPISDPSMCMVPAGCTSAESKSSTTLYFQKTVIDNARFARKMPWKKQF</sequence>
<dbReference type="AlphaFoldDB" id="A0A1S3IDB4"/>
<dbReference type="Proteomes" id="UP000085678">
    <property type="component" value="Unplaced"/>
</dbReference>